<reference evidence="3" key="1">
    <citation type="journal article" date="2019" name="Int. J. Syst. Evol. Microbiol.">
        <title>The Global Catalogue of Microorganisms (GCM) 10K type strain sequencing project: providing services to taxonomists for standard genome sequencing and annotation.</title>
        <authorList>
            <consortium name="The Broad Institute Genomics Platform"/>
            <consortium name="The Broad Institute Genome Sequencing Center for Infectious Disease"/>
            <person name="Wu L."/>
            <person name="Ma J."/>
        </authorList>
    </citation>
    <scope>NUCLEOTIDE SEQUENCE [LARGE SCALE GENOMIC DNA]</scope>
    <source>
        <strain evidence="3">KCTC 62164</strain>
    </source>
</reference>
<dbReference type="InterPro" id="IPR012368">
    <property type="entry name" value="OxRdtase_Mopterin-bd_su_IorB"/>
</dbReference>
<dbReference type="PROSITE" id="PS51318">
    <property type="entry name" value="TAT"/>
    <property type="match status" value="1"/>
</dbReference>
<feature type="domain" description="Aldehyde oxidase/xanthine dehydrogenase a/b hammerhead" evidence="1">
    <location>
        <begin position="227"/>
        <end position="305"/>
    </location>
</feature>
<dbReference type="RefSeq" id="WP_194215658.1">
    <property type="nucleotide sequence ID" value="NZ_CP061205.1"/>
</dbReference>
<dbReference type="InterPro" id="IPR008274">
    <property type="entry name" value="AldOxase/xan_DH_MoCoBD1"/>
</dbReference>
<dbReference type="InterPro" id="IPR006311">
    <property type="entry name" value="TAT_signal"/>
</dbReference>
<name>A0ABV7D9S5_9PROT</name>
<dbReference type="SMART" id="SM01008">
    <property type="entry name" value="Ald_Xan_dh_C"/>
    <property type="match status" value="1"/>
</dbReference>
<dbReference type="EMBL" id="JBHRSL010000027">
    <property type="protein sequence ID" value="MFC3053385.1"/>
    <property type="molecule type" value="Genomic_DNA"/>
</dbReference>
<dbReference type="Proteomes" id="UP001595444">
    <property type="component" value="Unassembled WGS sequence"/>
</dbReference>
<dbReference type="PIRSF" id="PIRSF036389">
    <property type="entry name" value="IOR_B"/>
    <property type="match status" value="1"/>
</dbReference>
<organism evidence="2 3">
    <name type="scientific">Kordiimonas pumila</name>
    <dbReference type="NCBI Taxonomy" id="2161677"/>
    <lineage>
        <taxon>Bacteria</taxon>
        <taxon>Pseudomonadati</taxon>
        <taxon>Pseudomonadota</taxon>
        <taxon>Alphaproteobacteria</taxon>
        <taxon>Kordiimonadales</taxon>
        <taxon>Kordiimonadaceae</taxon>
        <taxon>Kordiimonas</taxon>
    </lineage>
</organism>
<dbReference type="InterPro" id="IPR052516">
    <property type="entry name" value="N-heterocyclic_Hydroxylase"/>
</dbReference>
<comment type="caution">
    <text evidence="2">The sequence shown here is derived from an EMBL/GenBank/DDBJ whole genome shotgun (WGS) entry which is preliminary data.</text>
</comment>
<evidence type="ECO:0000313" key="2">
    <source>
        <dbReference type="EMBL" id="MFC3053385.1"/>
    </source>
</evidence>
<evidence type="ECO:0000259" key="1">
    <source>
        <dbReference type="SMART" id="SM01008"/>
    </source>
</evidence>
<dbReference type="Pfam" id="PF20256">
    <property type="entry name" value="MoCoBD_2"/>
    <property type="match status" value="2"/>
</dbReference>
<protein>
    <submittedName>
        <fullName evidence="2">Molybdopterin cofactor-binding domain-containing protein</fullName>
    </submittedName>
</protein>
<dbReference type="PANTHER" id="PTHR47495">
    <property type="entry name" value="ALDEHYDE DEHYDROGENASE"/>
    <property type="match status" value="1"/>
</dbReference>
<sequence>MIPKLMQSIAMPASKIQASRRQFLLGAFAAGTGLAVGYRLLAAPAASASDTTAGDSAEYTFSPYVMISGDGKVTVLSSQFEMGQGSYNGLATLVAEELDADWAAIEVQGVAGNVKAYGNLAMGGALQITGGSTSMTTSWERYRKAGAAARAMLVAAAASEWNVPASEITVENGIMAHSSGKTGGFGRFAAKAAAMTVPTDVAVKKASEWKLIGNADLKRFDSARKANGTEHYTIDVSLPGMLTAVMIHPPLFGAKLKSFDAAKALSVKGVVDVVETPRGVAVVAQHMWAAIKGREAVTVEWDEAGAEKRSTSELMALYHDIAGKAPAAIARKDGDVDAGFAGAAKVIEANFEFPYLAHAAMEPLNAVARKNDDGTLEIWGGHQFPDVYQMLAGEIVGIAPDKVQLHVMKTGGSFGRRAVFDGDVVVEAVYIAKAIGYKAPVKVQWTREDDMRAGRYRPAFVHSMKAGIDSDGKLVAWSNHLVGQSIMANTAFAGMIQNGVDPTSVEGASNLPYAIPNQTVGLTSTEVGVPVLWWRSVGSTHTAFAVETFIDEAAEAAGRDPVEFRLSMLEPESRHAVVLKLAAEKADWKKPLKKGHFRGVAVAESFSSVVAYVAEVSTSDSGDIKVERVVAAVDCGLAVNPDQIRSQVEGGLGFGLGAIMGEEISLTDGSVDQGNFDLYTPLRIDAMPEVEVVILASANAPTGIGEPGVPPIGPAVANAIYKALGKRIRTMPFTKSLTA</sequence>
<dbReference type="Pfam" id="PF02738">
    <property type="entry name" value="MoCoBD_1"/>
    <property type="match status" value="1"/>
</dbReference>
<gene>
    <name evidence="2" type="ORF">ACFOKA_15915</name>
</gene>
<accession>A0ABV7D9S5</accession>
<proteinExistence type="predicted"/>
<keyword evidence="3" id="KW-1185">Reference proteome</keyword>
<dbReference type="Gene3D" id="3.90.1170.50">
    <property type="entry name" value="Aldehyde oxidase/xanthine dehydrogenase, a/b hammerhead"/>
    <property type="match status" value="1"/>
</dbReference>
<dbReference type="InterPro" id="IPR046867">
    <property type="entry name" value="AldOxase/xan_DH_MoCoBD2"/>
</dbReference>
<evidence type="ECO:0000313" key="3">
    <source>
        <dbReference type="Proteomes" id="UP001595444"/>
    </source>
</evidence>
<dbReference type="SUPFAM" id="SSF56003">
    <property type="entry name" value="Molybdenum cofactor-binding domain"/>
    <property type="match status" value="2"/>
</dbReference>
<dbReference type="Gene3D" id="3.30.365.10">
    <property type="entry name" value="Aldehyde oxidase/xanthine dehydrogenase, molybdopterin binding domain"/>
    <property type="match status" value="4"/>
</dbReference>
<dbReference type="InterPro" id="IPR037165">
    <property type="entry name" value="AldOxase/xan_DH_Mopterin-bd_sf"/>
</dbReference>
<dbReference type="InterPro" id="IPR000674">
    <property type="entry name" value="Ald_Oxase/Xan_DH_a/b"/>
</dbReference>
<dbReference type="PANTHER" id="PTHR47495:SF2">
    <property type="entry name" value="ALDEHYDE DEHYDROGENASE"/>
    <property type="match status" value="1"/>
</dbReference>